<evidence type="ECO:0000313" key="8">
    <source>
        <dbReference type="Proteomes" id="UP000015102"/>
    </source>
</evidence>
<dbReference type="STRING" id="36166.T1GZE2"/>
<dbReference type="PANTHER" id="PTHR22950">
    <property type="entry name" value="AMINO ACID TRANSPORTER"/>
    <property type="match status" value="1"/>
</dbReference>
<evidence type="ECO:0000256" key="1">
    <source>
        <dbReference type="ARBA" id="ARBA00004141"/>
    </source>
</evidence>
<keyword evidence="8" id="KW-1185">Reference proteome</keyword>
<evidence type="ECO:0000256" key="5">
    <source>
        <dbReference type="SAM" id="Phobius"/>
    </source>
</evidence>
<organism evidence="7 8">
    <name type="scientific">Megaselia scalaris</name>
    <name type="common">Humpbacked fly</name>
    <name type="synonym">Phora scalaris</name>
    <dbReference type="NCBI Taxonomy" id="36166"/>
    <lineage>
        <taxon>Eukaryota</taxon>
        <taxon>Metazoa</taxon>
        <taxon>Ecdysozoa</taxon>
        <taxon>Arthropoda</taxon>
        <taxon>Hexapoda</taxon>
        <taxon>Insecta</taxon>
        <taxon>Pterygota</taxon>
        <taxon>Neoptera</taxon>
        <taxon>Endopterygota</taxon>
        <taxon>Diptera</taxon>
        <taxon>Brachycera</taxon>
        <taxon>Muscomorpha</taxon>
        <taxon>Platypezoidea</taxon>
        <taxon>Phoridae</taxon>
        <taxon>Megaseliini</taxon>
        <taxon>Megaselia</taxon>
    </lineage>
</organism>
<dbReference type="Pfam" id="PF01490">
    <property type="entry name" value="Aa_trans"/>
    <property type="match status" value="1"/>
</dbReference>
<dbReference type="GO" id="GO:0015179">
    <property type="term" value="F:L-amino acid transmembrane transporter activity"/>
    <property type="evidence" value="ECO:0007669"/>
    <property type="project" value="TreeGrafter"/>
</dbReference>
<evidence type="ECO:0000256" key="2">
    <source>
        <dbReference type="ARBA" id="ARBA00022692"/>
    </source>
</evidence>
<evidence type="ECO:0000259" key="6">
    <source>
        <dbReference type="Pfam" id="PF01490"/>
    </source>
</evidence>
<feature type="domain" description="Amino acid transporter transmembrane" evidence="6">
    <location>
        <begin position="53"/>
        <end position="105"/>
    </location>
</feature>
<proteinExistence type="predicted"/>
<name>T1GZE2_MEGSC</name>
<accession>T1GZE2</accession>
<dbReference type="Proteomes" id="UP000015102">
    <property type="component" value="Unassembled WGS sequence"/>
</dbReference>
<evidence type="ECO:0000256" key="4">
    <source>
        <dbReference type="ARBA" id="ARBA00023136"/>
    </source>
</evidence>
<reference evidence="7" key="2">
    <citation type="submission" date="2015-06" db="UniProtKB">
        <authorList>
            <consortium name="EnsemblMetazoa"/>
        </authorList>
    </citation>
    <scope>IDENTIFICATION</scope>
</reference>
<dbReference type="AlphaFoldDB" id="T1GZE2"/>
<feature type="transmembrane region" description="Helical" evidence="5">
    <location>
        <begin position="83"/>
        <end position="104"/>
    </location>
</feature>
<evidence type="ECO:0000313" key="7">
    <source>
        <dbReference type="EnsemblMetazoa" id="MESCA009241-PA"/>
    </source>
</evidence>
<keyword evidence="4 5" id="KW-0472">Membrane</keyword>
<dbReference type="EMBL" id="CAQQ02104311">
    <property type="status" value="NOT_ANNOTATED_CDS"/>
    <property type="molecule type" value="Genomic_DNA"/>
</dbReference>
<keyword evidence="3 5" id="KW-1133">Transmembrane helix</keyword>
<dbReference type="GO" id="GO:0005774">
    <property type="term" value="C:vacuolar membrane"/>
    <property type="evidence" value="ECO:0007669"/>
    <property type="project" value="TreeGrafter"/>
</dbReference>
<dbReference type="HOGENOM" id="CLU_2243241_0_0_1"/>
<protein>
    <recommendedName>
        <fullName evidence="6">Amino acid transporter transmembrane domain-containing protein</fullName>
    </recommendedName>
</protein>
<reference evidence="8" key="1">
    <citation type="submission" date="2013-02" db="EMBL/GenBank/DDBJ databases">
        <authorList>
            <person name="Hughes D."/>
        </authorList>
    </citation>
    <scope>NUCLEOTIDE SEQUENCE</scope>
    <source>
        <strain>Durham</strain>
        <strain evidence="8">NC isolate 2 -- Noor lab</strain>
    </source>
</reference>
<sequence length="105" mass="11361">MSEKQPSNGEDTKQQTGSVFTLDQFNSKINLTEKGNIYDDDYNPFDHRDPNGNSTMGSLAHLLKSSLGSGILAMPMAFRNAGLLFGAIGTLVVGFLCTHCVHILV</sequence>
<dbReference type="EnsemblMetazoa" id="MESCA009241-RA">
    <property type="protein sequence ID" value="MESCA009241-PA"/>
    <property type="gene ID" value="MESCA009241"/>
</dbReference>
<dbReference type="OMA" id="GEERWMA"/>
<comment type="subcellular location">
    <subcellularLocation>
        <location evidence="1">Membrane</location>
        <topology evidence="1">Multi-pass membrane protein</topology>
    </subcellularLocation>
</comment>
<evidence type="ECO:0000256" key="3">
    <source>
        <dbReference type="ARBA" id="ARBA00022989"/>
    </source>
</evidence>
<keyword evidence="2 5" id="KW-0812">Transmembrane</keyword>
<dbReference type="InterPro" id="IPR013057">
    <property type="entry name" value="AA_transpt_TM"/>
</dbReference>
<dbReference type="PANTHER" id="PTHR22950:SF494">
    <property type="entry name" value="GH04538P"/>
    <property type="match status" value="1"/>
</dbReference>